<dbReference type="EMBL" id="PYGC01000004">
    <property type="protein sequence ID" value="PSK83340.1"/>
    <property type="molecule type" value="Genomic_DNA"/>
</dbReference>
<dbReference type="Proteomes" id="UP000396862">
    <property type="component" value="Unassembled WGS sequence"/>
</dbReference>
<accession>A0A2P8CED9</accession>
<dbReference type="AlphaFoldDB" id="A0A2P8CED9"/>
<reference evidence="2 3" key="1">
    <citation type="submission" date="2018-03" db="EMBL/GenBank/DDBJ databases">
        <title>Genomic Encyclopedia of Archaeal and Bacterial Type Strains, Phase II (KMG-II): from individual species to whole genera.</title>
        <authorList>
            <person name="Goeker M."/>
        </authorList>
    </citation>
    <scope>NUCLEOTIDE SEQUENCE [LARGE SCALE GENOMIC DNA]</scope>
    <source>
        <strain evidence="2 3">DSM 27267</strain>
    </source>
</reference>
<evidence type="ECO:0000313" key="4">
    <source>
        <dbReference type="Proteomes" id="UP000396862"/>
    </source>
</evidence>
<gene>
    <name evidence="2" type="ORF">CLV93_104270</name>
    <name evidence="1" type="ORF">JCM18694_20250</name>
</gene>
<dbReference type="PANTHER" id="PTHR43393:SF3">
    <property type="entry name" value="LYSINE DECARBOXYLASE-LIKE PROTEIN"/>
    <property type="match status" value="1"/>
</dbReference>
<dbReference type="InterPro" id="IPR041164">
    <property type="entry name" value="LDcluster4"/>
</dbReference>
<dbReference type="InterPro" id="IPR052341">
    <property type="entry name" value="LOG_family_nucleotidases"/>
</dbReference>
<dbReference type="SUPFAM" id="SSF102405">
    <property type="entry name" value="MCP/YpsA-like"/>
    <property type="match status" value="1"/>
</dbReference>
<evidence type="ECO:0000313" key="2">
    <source>
        <dbReference type="EMBL" id="PSK83340.1"/>
    </source>
</evidence>
<dbReference type="EMBL" id="BLAU01000001">
    <property type="protein sequence ID" value="GET21779.1"/>
    <property type="molecule type" value="Genomic_DNA"/>
</dbReference>
<protein>
    <recommendedName>
        <fullName evidence="5">TIGR00725 family protein</fullName>
    </recommendedName>
</protein>
<name>A0A2P8CED9_9BACT</name>
<proteinExistence type="predicted"/>
<dbReference type="Gene3D" id="3.40.50.450">
    <property type="match status" value="1"/>
</dbReference>
<sequence length="157" mass="16065">MGPGESAGEEVCAFAESTGAALAKAGFVVLSGGRAEGVMEAAMKGAANAGGLTIGILPGSDKKGMSEYVEIPVFTGIGHARNAVNVLSSEMVVAIGLGPGTASEVSMAIKMKKPVILACMDELDVQFFSRLGEVVAASTPEDIVTIIRHKYNQNAHI</sequence>
<evidence type="ECO:0008006" key="5">
    <source>
        <dbReference type="Google" id="ProtNLM"/>
    </source>
</evidence>
<keyword evidence="4" id="KW-1185">Reference proteome</keyword>
<evidence type="ECO:0000313" key="3">
    <source>
        <dbReference type="Proteomes" id="UP000240621"/>
    </source>
</evidence>
<comment type="caution">
    <text evidence="2">The sequence shown here is derived from an EMBL/GenBank/DDBJ whole genome shotgun (WGS) entry which is preliminary data.</text>
</comment>
<evidence type="ECO:0000313" key="1">
    <source>
        <dbReference type="EMBL" id="GET21779.1"/>
    </source>
</evidence>
<dbReference type="Proteomes" id="UP000240621">
    <property type="component" value="Unassembled WGS sequence"/>
</dbReference>
<dbReference type="PANTHER" id="PTHR43393">
    <property type="entry name" value="CYTOKININ RIBOSIDE 5'-MONOPHOSPHATE PHOSPHORIBOHYDROLASE"/>
    <property type="match status" value="1"/>
</dbReference>
<dbReference type="GO" id="GO:0005829">
    <property type="term" value="C:cytosol"/>
    <property type="evidence" value="ECO:0007669"/>
    <property type="project" value="TreeGrafter"/>
</dbReference>
<reference evidence="1 4" key="2">
    <citation type="submission" date="2019-10" db="EMBL/GenBank/DDBJ databases">
        <title>Prolixibacter strains distinguished by the presence of nitrate reductase genes were adept at nitrate-dependent anaerobic corrosion of metallic iron and carbon steel.</title>
        <authorList>
            <person name="Iino T."/>
            <person name="Shono N."/>
            <person name="Ito K."/>
            <person name="Nakamura R."/>
            <person name="Sueoka K."/>
            <person name="Harayama S."/>
            <person name="Ohkuma M."/>
        </authorList>
    </citation>
    <scope>NUCLEOTIDE SEQUENCE [LARGE SCALE GENOMIC DNA]</scope>
    <source>
        <strain evidence="1 4">MIC1-1</strain>
    </source>
</reference>
<dbReference type="Pfam" id="PF18306">
    <property type="entry name" value="LDcluster4"/>
    <property type="match status" value="1"/>
</dbReference>
<organism evidence="2 3">
    <name type="scientific">Prolixibacter denitrificans</name>
    <dbReference type="NCBI Taxonomy" id="1541063"/>
    <lineage>
        <taxon>Bacteria</taxon>
        <taxon>Pseudomonadati</taxon>
        <taxon>Bacteroidota</taxon>
        <taxon>Bacteroidia</taxon>
        <taxon>Marinilabiliales</taxon>
        <taxon>Prolixibacteraceae</taxon>
        <taxon>Prolixibacter</taxon>
    </lineage>
</organism>